<reference evidence="1 2" key="1">
    <citation type="submission" date="2021-02" db="EMBL/GenBank/DDBJ databases">
        <title>De Novo genome assembly of isolated myxobacteria.</title>
        <authorList>
            <person name="Stevens D.C."/>
        </authorList>
    </citation>
    <scope>NUCLEOTIDE SEQUENCE [LARGE SCALE GENOMIC DNA]</scope>
    <source>
        <strain evidence="2">SCPEA02</strain>
    </source>
</reference>
<dbReference type="Proteomes" id="UP000662747">
    <property type="component" value="Chromosome"/>
</dbReference>
<organism evidence="1 2">
    <name type="scientific">Pyxidicoccus parkwayensis</name>
    <dbReference type="NCBI Taxonomy" id="2813578"/>
    <lineage>
        <taxon>Bacteria</taxon>
        <taxon>Pseudomonadati</taxon>
        <taxon>Myxococcota</taxon>
        <taxon>Myxococcia</taxon>
        <taxon>Myxococcales</taxon>
        <taxon>Cystobacterineae</taxon>
        <taxon>Myxococcaceae</taxon>
        <taxon>Pyxidicoccus</taxon>
    </lineage>
</organism>
<evidence type="ECO:0000313" key="1">
    <source>
        <dbReference type="EMBL" id="QSQ18953.1"/>
    </source>
</evidence>
<dbReference type="RefSeq" id="WP_206720541.1">
    <property type="nucleotide sequence ID" value="NZ_CP071090.1"/>
</dbReference>
<gene>
    <name evidence="1" type="ORF">JY651_26755</name>
</gene>
<accession>A0ABX7NS14</accession>
<protein>
    <recommendedName>
        <fullName evidence="3">Lipoprotein</fullName>
    </recommendedName>
</protein>
<dbReference type="EMBL" id="CP071090">
    <property type="protein sequence ID" value="QSQ18953.1"/>
    <property type="molecule type" value="Genomic_DNA"/>
</dbReference>
<keyword evidence="2" id="KW-1185">Reference proteome</keyword>
<sequence>MSPPEGTPAAEVPVAAGEVTVVSEWRAQPLVEGASRREVGEECTRGGNDECGSGRCIHVPGAARGQGYVCTRECRQDAECPQGWACVSVVPGAQVALCQPGSAAQDAEVRR</sequence>
<name>A0ABX7NS14_9BACT</name>
<proteinExistence type="predicted"/>
<evidence type="ECO:0008006" key="3">
    <source>
        <dbReference type="Google" id="ProtNLM"/>
    </source>
</evidence>
<evidence type="ECO:0000313" key="2">
    <source>
        <dbReference type="Proteomes" id="UP000662747"/>
    </source>
</evidence>